<evidence type="ECO:0000256" key="4">
    <source>
        <dbReference type="ARBA" id="ARBA00023315"/>
    </source>
</evidence>
<dbReference type="Proteomes" id="UP000288215">
    <property type="component" value="Unassembled WGS sequence"/>
</dbReference>
<evidence type="ECO:0000256" key="1">
    <source>
        <dbReference type="ARBA" id="ARBA00005395"/>
    </source>
</evidence>
<evidence type="ECO:0000313" key="6">
    <source>
        <dbReference type="EMBL" id="RWX73368.1"/>
    </source>
</evidence>
<dbReference type="CDD" id="cd04301">
    <property type="entry name" value="NAT_SF"/>
    <property type="match status" value="1"/>
</dbReference>
<dbReference type="GO" id="GO:0008080">
    <property type="term" value="F:N-acetyltransferase activity"/>
    <property type="evidence" value="ECO:0007669"/>
    <property type="project" value="InterPro"/>
</dbReference>
<comment type="similarity">
    <text evidence="1">Belongs to the acetyltransferase family. RimI subfamily.</text>
</comment>
<dbReference type="InterPro" id="IPR050680">
    <property type="entry name" value="YpeA/RimI_acetyltransf"/>
</dbReference>
<dbReference type="Gene3D" id="3.40.630.30">
    <property type="match status" value="1"/>
</dbReference>
<feature type="domain" description="N-acetyltransferase" evidence="5">
    <location>
        <begin position="6"/>
        <end position="148"/>
    </location>
</feature>
<organism evidence="6 7">
    <name type="scientific">Methanosuratincola subterraneus</name>
    <dbReference type="NCBI Taxonomy" id="2593994"/>
    <lineage>
        <taxon>Archaea</taxon>
        <taxon>Thermoproteota</taxon>
        <taxon>Methanosuratincolia</taxon>
        <taxon>Candidatus Methanomethylicales</taxon>
        <taxon>Candidatus Methanomethylicaceae</taxon>
        <taxon>Candidatus Methanosuratincola (ex Vanwonterghem et al. 2016)</taxon>
    </lineage>
</organism>
<dbReference type="PANTHER" id="PTHR43420:SF12">
    <property type="entry name" value="N-ACETYLTRANSFERASE DOMAIN-CONTAINING PROTEIN"/>
    <property type="match status" value="1"/>
</dbReference>
<dbReference type="Pfam" id="PF00583">
    <property type="entry name" value="Acetyltransf_1"/>
    <property type="match status" value="1"/>
</dbReference>
<comment type="caution">
    <text evidence="6">The sequence shown here is derived from an EMBL/GenBank/DDBJ whole genome shotgun (WGS) entry which is preliminary data.</text>
</comment>
<dbReference type="AlphaFoldDB" id="A0A3S3RZX6"/>
<name>A0A3S3RZX6_METS7</name>
<accession>A0A3S3RZX6</accession>
<dbReference type="PROSITE" id="PS51186">
    <property type="entry name" value="GNAT"/>
    <property type="match status" value="1"/>
</dbReference>
<gene>
    <name evidence="6" type="ORF">Metus_1342</name>
</gene>
<sequence>MSDYEFNIRDARLEDLDSIYKIELESFPDPYPRGLLKAFFFLPGSILVAVSRMEIIGYAIGLLREDELGHIISIAVAEKERRRGVGKALLGGLIERLSGSGVKKIVLEVRKSNFEAKSLYQKFGFETKKEIKGYYKDGEAAEVMELTL</sequence>
<reference evidence="6 7" key="1">
    <citation type="submission" date="2018-12" db="EMBL/GenBank/DDBJ databases">
        <title>The complete genome of the methanogenic archaea of the candidate phylum Verstraetearchaeota, obtained from the metagenome of underground thermal water.</title>
        <authorList>
            <person name="Kadnikov V.V."/>
            <person name="Mardanov A.V."/>
            <person name="Beletsky A.V."/>
            <person name="Karnachuk O.V."/>
            <person name="Ravin N.V."/>
        </authorList>
    </citation>
    <scope>NUCLEOTIDE SEQUENCE [LARGE SCALE GENOMIC DNA]</scope>
    <source>
        <strain evidence="6">Ch88</strain>
    </source>
</reference>
<dbReference type="InterPro" id="IPR006464">
    <property type="entry name" value="AcTrfase_RimI/Ard1"/>
</dbReference>
<keyword evidence="4" id="KW-0012">Acyltransferase</keyword>
<dbReference type="EMBL" id="RXGA01000003">
    <property type="protein sequence ID" value="RWX73368.1"/>
    <property type="molecule type" value="Genomic_DNA"/>
</dbReference>
<dbReference type="PANTHER" id="PTHR43420">
    <property type="entry name" value="ACETYLTRANSFERASE"/>
    <property type="match status" value="1"/>
</dbReference>
<dbReference type="SUPFAM" id="SSF55729">
    <property type="entry name" value="Acyl-CoA N-acyltransferases (Nat)"/>
    <property type="match status" value="1"/>
</dbReference>
<evidence type="ECO:0000313" key="7">
    <source>
        <dbReference type="Proteomes" id="UP000288215"/>
    </source>
</evidence>
<evidence type="ECO:0000256" key="2">
    <source>
        <dbReference type="ARBA" id="ARBA00022490"/>
    </source>
</evidence>
<dbReference type="NCBIfam" id="TIGR01575">
    <property type="entry name" value="rimI"/>
    <property type="match status" value="1"/>
</dbReference>
<proteinExistence type="inferred from homology"/>
<evidence type="ECO:0000256" key="3">
    <source>
        <dbReference type="ARBA" id="ARBA00022679"/>
    </source>
</evidence>
<dbReference type="InterPro" id="IPR016181">
    <property type="entry name" value="Acyl_CoA_acyltransferase"/>
</dbReference>
<keyword evidence="2" id="KW-0963">Cytoplasm</keyword>
<protein>
    <recommendedName>
        <fullName evidence="5">N-acetyltransferase domain-containing protein</fullName>
    </recommendedName>
</protein>
<keyword evidence="3" id="KW-0808">Transferase</keyword>
<evidence type="ECO:0000259" key="5">
    <source>
        <dbReference type="PROSITE" id="PS51186"/>
    </source>
</evidence>
<dbReference type="InterPro" id="IPR000182">
    <property type="entry name" value="GNAT_dom"/>
</dbReference>